<keyword evidence="2" id="KW-1185">Reference proteome</keyword>
<dbReference type="AlphaFoldDB" id="A0A915DKJ6"/>
<accession>A0A915DKJ6</accession>
<feature type="compositionally biased region" description="Polar residues" evidence="1">
    <location>
        <begin position="72"/>
        <end position="91"/>
    </location>
</feature>
<protein>
    <submittedName>
        <fullName evidence="3">Uncharacterized protein</fullName>
    </submittedName>
</protein>
<dbReference type="Proteomes" id="UP000887574">
    <property type="component" value="Unplaced"/>
</dbReference>
<evidence type="ECO:0000313" key="2">
    <source>
        <dbReference type="Proteomes" id="UP000887574"/>
    </source>
</evidence>
<name>A0A915DKJ6_9BILA</name>
<feature type="region of interest" description="Disordered" evidence="1">
    <location>
        <begin position="65"/>
        <end position="91"/>
    </location>
</feature>
<organism evidence="2 3">
    <name type="scientific">Ditylenchus dipsaci</name>
    <dbReference type="NCBI Taxonomy" id="166011"/>
    <lineage>
        <taxon>Eukaryota</taxon>
        <taxon>Metazoa</taxon>
        <taxon>Ecdysozoa</taxon>
        <taxon>Nematoda</taxon>
        <taxon>Chromadorea</taxon>
        <taxon>Rhabditida</taxon>
        <taxon>Tylenchina</taxon>
        <taxon>Tylenchomorpha</taxon>
        <taxon>Sphaerularioidea</taxon>
        <taxon>Anguinidae</taxon>
        <taxon>Anguininae</taxon>
        <taxon>Ditylenchus</taxon>
    </lineage>
</organism>
<evidence type="ECO:0000256" key="1">
    <source>
        <dbReference type="SAM" id="MobiDB-lite"/>
    </source>
</evidence>
<sequence length="91" mass="9851">MAPLLLAEDWAKIAGGGAAKKNTSSHYPVEPDCVLLLSLLGVEAGADTKEGEETRGVCDQVDAPARSRNHLSRQPITQYNKHTLTTKTPFY</sequence>
<reference evidence="3" key="1">
    <citation type="submission" date="2022-11" db="UniProtKB">
        <authorList>
            <consortium name="WormBaseParasite"/>
        </authorList>
    </citation>
    <scope>IDENTIFICATION</scope>
</reference>
<proteinExistence type="predicted"/>
<dbReference type="WBParaSite" id="jg20551">
    <property type="protein sequence ID" value="jg20551"/>
    <property type="gene ID" value="jg20551"/>
</dbReference>
<evidence type="ECO:0000313" key="3">
    <source>
        <dbReference type="WBParaSite" id="jg20551"/>
    </source>
</evidence>